<keyword evidence="2" id="KW-1185">Reference proteome</keyword>
<reference evidence="1" key="2">
    <citation type="submission" date="2025-09" db="UniProtKB">
        <authorList>
            <consortium name="EnsemblPlants"/>
        </authorList>
    </citation>
    <scope>IDENTIFICATION</scope>
</reference>
<sequence length="612" mass="67563">MSLVSDDEDPAGGAVGDSWAQDLREGNGCCGGGGRWAPPDQVLENVLETVLEFLTAAGDRNAASLVCRSWYHAEAQTRRELFIGNCYAVSPLRAVERFGGVRAVVLKGKPRFADFSLVPNGWGAYVTPWVKTLGPAYPRLERICLKRMTVSDDELALIPKSFPLFKELSLVCCDGFSTRGLSLIAEGCRHLRVLDLTEDYFHEEENEVVDWISKFPECNRSLESLVFDCVSAPFNFDALEALVARSPALRRLRVNDHVSIEQLHRLMARARNLTHFGTGSFRSEPGSGGAFSVSELAASFAASRSLVCLSGFLDVNAEYLPAIYPVCANLTSLNFSFVSLSAEELIPVIYHCVSLRTFWVLDTVGDEGLLAVAETCSDLRELRVFPLDATEDSEGSVSDIGLQAISEGCRKLESILYFCQHMTNAAVIAMSKNCPDLVVFRLCIMGRHRPDRITGEPMDEGFGAIVMNCKKLTRLPVSGLLTDKAFAYIGKYGKLIKTLSVAFAGNSDMSLQHVFEGCTGLQKLEVRDSPFGDKGLLSGLNYFYNMRFFWMNSCRLTVNGCRDLAQQMPNLVVEVMKDHTADEGEIDTVDKLYLYRSLAGPRDDAPKFVNIL</sequence>
<organism evidence="1 2">
    <name type="scientific">Avena sativa</name>
    <name type="common">Oat</name>
    <dbReference type="NCBI Taxonomy" id="4498"/>
    <lineage>
        <taxon>Eukaryota</taxon>
        <taxon>Viridiplantae</taxon>
        <taxon>Streptophyta</taxon>
        <taxon>Embryophyta</taxon>
        <taxon>Tracheophyta</taxon>
        <taxon>Spermatophyta</taxon>
        <taxon>Magnoliopsida</taxon>
        <taxon>Liliopsida</taxon>
        <taxon>Poales</taxon>
        <taxon>Poaceae</taxon>
        <taxon>BOP clade</taxon>
        <taxon>Pooideae</taxon>
        <taxon>Poodae</taxon>
        <taxon>Poeae</taxon>
        <taxon>Poeae Chloroplast Group 1 (Aveneae type)</taxon>
        <taxon>Aveninae</taxon>
        <taxon>Avena</taxon>
    </lineage>
</organism>
<protein>
    <submittedName>
        <fullName evidence="1">Uncharacterized protein</fullName>
    </submittedName>
</protein>
<name>A0ACD5YZ67_AVESA</name>
<dbReference type="EnsemblPlants" id="AVESA.00010b.r2.6CG1094390.1">
    <property type="protein sequence ID" value="AVESA.00010b.r2.6CG1094390.1.CDS"/>
    <property type="gene ID" value="AVESA.00010b.r2.6CG1094390"/>
</dbReference>
<proteinExistence type="predicted"/>
<accession>A0ACD5YZ67</accession>
<evidence type="ECO:0000313" key="2">
    <source>
        <dbReference type="Proteomes" id="UP001732700"/>
    </source>
</evidence>
<reference evidence="1" key="1">
    <citation type="submission" date="2021-05" db="EMBL/GenBank/DDBJ databases">
        <authorList>
            <person name="Scholz U."/>
            <person name="Mascher M."/>
            <person name="Fiebig A."/>
        </authorList>
    </citation>
    <scope>NUCLEOTIDE SEQUENCE [LARGE SCALE GENOMIC DNA]</scope>
</reference>
<dbReference type="Proteomes" id="UP001732700">
    <property type="component" value="Chromosome 6C"/>
</dbReference>
<evidence type="ECO:0000313" key="1">
    <source>
        <dbReference type="EnsemblPlants" id="AVESA.00010b.r2.6CG1094390.1.CDS"/>
    </source>
</evidence>